<comment type="catalytic activity">
    <reaction evidence="1">
        <text>ATP + protein L-histidine = ADP + protein N-phospho-L-histidine.</text>
        <dbReference type="EC" id="2.7.13.3"/>
    </reaction>
</comment>
<dbReference type="RefSeq" id="WP_060847460.1">
    <property type="nucleotide sequence ID" value="NZ_AP014704.1"/>
</dbReference>
<sequence length="682" mass="71603">MTPASGIVPDGYVADAARVAALGGYGILDTSPEEEFDGIVRLASEACAVPVAMITLVAADRQWFKARLGFDDPETPLDHAICVHALAEETVLVIPDLALDRRTRANRAVTGPSAFRFYAAAPLRSPCGHGLGTVCVIDRAPRADGLTASQAGILHALGRQAMILLEARRALRATRAEADRLRASEAFLHGVLSASPDCIKVLDLDGRLDFMNGPGLRAMEVDDFATIAGTPWPSLWSGQAEAAARTAVAAAAGGGEGRFEAWAGTLRGVAKFWDVSVTPIRGPDARPERLLAISRDRTAEKRAAGRQAALTTLGDRLRDVPDADAVAGVVAETAGDALGLIRAAYGVVDRTESCIDFQRDWTRPGQHSVVGRHAYADYGTYVEDLRRGETVVVADVRTDPRTAPSHRALGRFGIGALVNVPTMAEGRLVGVLCLHDAGPRAWTREEVAFAQVVAERAGLALARIAAEEQQQLRTHEIAHRLKNLLAMVQAIAGQTLRSAADLTAAGEVLAGRLAALGRSHDLLLGGETGGEAGGSTIRDVIARALYLHADASGRFDLSGPEVPVGGPVALSLSLMLHELATNAAKYGALSNAAGRVAVAWDVREAGGVPRLRLAWRESGGPPVTPPTRRGFGTRLIERGLTGLVGGEVALSFPRDGFACIVEAPLAAFQAGNPDVGLEGGRA</sequence>
<evidence type="ECO:0000256" key="3">
    <source>
        <dbReference type="ARBA" id="ARBA00022553"/>
    </source>
</evidence>
<keyword evidence="7" id="KW-0067">ATP-binding</keyword>
<keyword evidence="4" id="KW-0808">Transferase</keyword>
<dbReference type="PANTHER" id="PTHR41523:SF7">
    <property type="entry name" value="HISTIDINE KINASE"/>
    <property type="match status" value="1"/>
</dbReference>
<dbReference type="GO" id="GO:0005524">
    <property type="term" value="F:ATP binding"/>
    <property type="evidence" value="ECO:0007669"/>
    <property type="project" value="UniProtKB-KW"/>
</dbReference>
<dbReference type="SMART" id="SM00911">
    <property type="entry name" value="HWE_HK"/>
    <property type="match status" value="1"/>
</dbReference>
<dbReference type="SUPFAM" id="SSF55785">
    <property type="entry name" value="PYP-like sensor domain (PAS domain)"/>
    <property type="match status" value="1"/>
</dbReference>
<dbReference type="GO" id="GO:0004673">
    <property type="term" value="F:protein histidine kinase activity"/>
    <property type="evidence" value="ECO:0007669"/>
    <property type="project" value="UniProtKB-EC"/>
</dbReference>
<dbReference type="STRING" id="270351.Maq22A_c28395"/>
<dbReference type="InterPro" id="IPR036890">
    <property type="entry name" value="HATPase_C_sf"/>
</dbReference>
<evidence type="ECO:0000313" key="11">
    <source>
        <dbReference type="Proteomes" id="UP000061432"/>
    </source>
</evidence>
<dbReference type="InterPro" id="IPR029016">
    <property type="entry name" value="GAF-like_dom_sf"/>
</dbReference>
<dbReference type="EMBL" id="AP014704">
    <property type="protein sequence ID" value="BAR47185.1"/>
    <property type="molecule type" value="Genomic_DNA"/>
</dbReference>
<dbReference type="SMART" id="SM00065">
    <property type="entry name" value="GAF"/>
    <property type="match status" value="2"/>
</dbReference>
<keyword evidence="6 10" id="KW-0418">Kinase</keyword>
<feature type="domain" description="Signal transduction histidine kinase HWE region" evidence="9">
    <location>
        <begin position="476"/>
        <end position="561"/>
    </location>
</feature>
<evidence type="ECO:0000256" key="4">
    <source>
        <dbReference type="ARBA" id="ARBA00022679"/>
    </source>
</evidence>
<proteinExistence type="predicted"/>
<feature type="domain" description="GAF" evidence="8">
    <location>
        <begin position="31"/>
        <end position="175"/>
    </location>
</feature>
<dbReference type="KEGG" id="maqu:Maq22A_c28395"/>
<dbReference type="InterPro" id="IPR013656">
    <property type="entry name" value="PAS_4"/>
</dbReference>
<dbReference type="InterPro" id="IPR035965">
    <property type="entry name" value="PAS-like_dom_sf"/>
</dbReference>
<keyword evidence="5" id="KW-0547">Nucleotide-binding</keyword>
<evidence type="ECO:0000259" key="9">
    <source>
        <dbReference type="SMART" id="SM00911"/>
    </source>
</evidence>
<reference evidence="10 11" key="1">
    <citation type="journal article" date="2015" name="Genome Announc.">
        <title>Complete Genome Sequence of Methylobacterium aquaticum Strain 22A, Isolated from Racomitrium japonicum Moss.</title>
        <authorList>
            <person name="Tani A."/>
            <person name="Ogura Y."/>
            <person name="Hayashi T."/>
            <person name="Kimbara K."/>
        </authorList>
    </citation>
    <scope>NUCLEOTIDE SEQUENCE [LARGE SCALE GENOMIC DNA]</scope>
    <source>
        <strain evidence="10 11">MA-22A</strain>
    </source>
</reference>
<dbReference type="PANTHER" id="PTHR41523">
    <property type="entry name" value="TWO-COMPONENT SYSTEM SENSOR PROTEIN"/>
    <property type="match status" value="1"/>
</dbReference>
<organism evidence="10 11">
    <name type="scientific">Methylobacterium aquaticum</name>
    <dbReference type="NCBI Taxonomy" id="270351"/>
    <lineage>
        <taxon>Bacteria</taxon>
        <taxon>Pseudomonadati</taxon>
        <taxon>Pseudomonadota</taxon>
        <taxon>Alphaproteobacteria</taxon>
        <taxon>Hyphomicrobiales</taxon>
        <taxon>Methylobacteriaceae</taxon>
        <taxon>Methylobacterium</taxon>
    </lineage>
</organism>
<evidence type="ECO:0000256" key="6">
    <source>
        <dbReference type="ARBA" id="ARBA00022777"/>
    </source>
</evidence>
<keyword evidence="3" id="KW-0597">Phosphoprotein</keyword>
<evidence type="ECO:0000256" key="1">
    <source>
        <dbReference type="ARBA" id="ARBA00000085"/>
    </source>
</evidence>
<dbReference type="InterPro" id="IPR011102">
    <property type="entry name" value="Sig_transdc_His_kinase_HWE"/>
</dbReference>
<dbReference type="OrthoDB" id="341208at2"/>
<reference evidence="11" key="2">
    <citation type="submission" date="2015-01" db="EMBL/GenBank/DDBJ databases">
        <title>Complete genome sequence of Methylobacterium aquaticum strain 22A.</title>
        <authorList>
            <person name="Tani A."/>
            <person name="Ogura Y."/>
            <person name="Hayashi T."/>
        </authorList>
    </citation>
    <scope>NUCLEOTIDE SEQUENCE [LARGE SCALE GENOMIC DNA]</scope>
    <source>
        <strain evidence="11">MA-22A</strain>
    </source>
</reference>
<evidence type="ECO:0000256" key="7">
    <source>
        <dbReference type="ARBA" id="ARBA00022840"/>
    </source>
</evidence>
<dbReference type="Gene3D" id="3.30.565.10">
    <property type="entry name" value="Histidine kinase-like ATPase, C-terminal domain"/>
    <property type="match status" value="1"/>
</dbReference>
<dbReference type="EC" id="2.7.13.3" evidence="2"/>
<dbReference type="AlphaFoldDB" id="A0A1Y0ZGS4"/>
<dbReference type="InterPro" id="IPR003018">
    <property type="entry name" value="GAF"/>
</dbReference>
<evidence type="ECO:0000256" key="5">
    <source>
        <dbReference type="ARBA" id="ARBA00022741"/>
    </source>
</evidence>
<name>A0A1Y0ZGS4_9HYPH</name>
<dbReference type="SUPFAM" id="SSF55781">
    <property type="entry name" value="GAF domain-like"/>
    <property type="match status" value="2"/>
</dbReference>
<evidence type="ECO:0000256" key="2">
    <source>
        <dbReference type="ARBA" id="ARBA00012438"/>
    </source>
</evidence>
<feature type="domain" description="GAF" evidence="8">
    <location>
        <begin position="322"/>
        <end position="471"/>
    </location>
</feature>
<evidence type="ECO:0000313" key="10">
    <source>
        <dbReference type="EMBL" id="BAR47185.1"/>
    </source>
</evidence>
<protein>
    <recommendedName>
        <fullName evidence="2">histidine kinase</fullName>
        <ecNumber evidence="2">2.7.13.3</ecNumber>
    </recommendedName>
</protein>
<dbReference type="Pfam" id="PF01590">
    <property type="entry name" value="GAF"/>
    <property type="match status" value="2"/>
</dbReference>
<gene>
    <name evidence="10" type="ORF">Maq22A_c28395</name>
</gene>
<dbReference type="Proteomes" id="UP000061432">
    <property type="component" value="Chromosome"/>
</dbReference>
<dbReference type="Pfam" id="PF07536">
    <property type="entry name" value="HWE_HK"/>
    <property type="match status" value="1"/>
</dbReference>
<accession>A0A1Y0ZGS4</accession>
<evidence type="ECO:0000259" key="8">
    <source>
        <dbReference type="SMART" id="SM00065"/>
    </source>
</evidence>
<dbReference type="Gene3D" id="3.30.450.40">
    <property type="match status" value="2"/>
</dbReference>
<dbReference type="Gene3D" id="3.30.450.20">
    <property type="entry name" value="PAS domain"/>
    <property type="match status" value="1"/>
</dbReference>
<dbReference type="Pfam" id="PF08448">
    <property type="entry name" value="PAS_4"/>
    <property type="match status" value="1"/>
</dbReference>